<evidence type="ECO:0000259" key="6">
    <source>
        <dbReference type="PROSITE" id="PS50931"/>
    </source>
</evidence>
<dbReference type="Pfam" id="PF03466">
    <property type="entry name" value="LysR_substrate"/>
    <property type="match status" value="1"/>
</dbReference>
<dbReference type="SUPFAM" id="SSF53850">
    <property type="entry name" value="Periplasmic binding protein-like II"/>
    <property type="match status" value="1"/>
</dbReference>
<dbReference type="Gene3D" id="1.10.10.10">
    <property type="entry name" value="Winged helix-like DNA-binding domain superfamily/Winged helix DNA-binding domain"/>
    <property type="match status" value="1"/>
</dbReference>
<evidence type="ECO:0000256" key="5">
    <source>
        <dbReference type="SAM" id="Coils"/>
    </source>
</evidence>
<comment type="similarity">
    <text evidence="1">Belongs to the LysR transcriptional regulatory family.</text>
</comment>
<reference evidence="8" key="1">
    <citation type="journal article" date="2019" name="Int. J. Syst. Evol. Microbiol.">
        <title>The Global Catalogue of Microorganisms (GCM) 10K type strain sequencing project: providing services to taxonomists for standard genome sequencing and annotation.</title>
        <authorList>
            <consortium name="The Broad Institute Genomics Platform"/>
            <consortium name="The Broad Institute Genome Sequencing Center for Infectious Disease"/>
            <person name="Wu L."/>
            <person name="Ma J."/>
        </authorList>
    </citation>
    <scope>NUCLEOTIDE SEQUENCE [LARGE SCALE GENOMIC DNA]</scope>
    <source>
        <strain evidence="8">JCM 17810</strain>
    </source>
</reference>
<name>A0ABP8KSX0_9MICO</name>
<dbReference type="Proteomes" id="UP001500622">
    <property type="component" value="Unassembled WGS sequence"/>
</dbReference>
<protein>
    <submittedName>
        <fullName evidence="7">LysR family transcriptional regulator</fullName>
    </submittedName>
</protein>
<dbReference type="InterPro" id="IPR036390">
    <property type="entry name" value="WH_DNA-bd_sf"/>
</dbReference>
<keyword evidence="4" id="KW-0804">Transcription</keyword>
<evidence type="ECO:0000256" key="3">
    <source>
        <dbReference type="ARBA" id="ARBA00023125"/>
    </source>
</evidence>
<organism evidence="7 8">
    <name type="scientific">Georgenia halophila</name>
    <dbReference type="NCBI Taxonomy" id="620889"/>
    <lineage>
        <taxon>Bacteria</taxon>
        <taxon>Bacillati</taxon>
        <taxon>Actinomycetota</taxon>
        <taxon>Actinomycetes</taxon>
        <taxon>Micrococcales</taxon>
        <taxon>Bogoriellaceae</taxon>
        <taxon>Georgenia</taxon>
    </lineage>
</organism>
<feature type="coiled-coil region" evidence="5">
    <location>
        <begin position="62"/>
        <end position="89"/>
    </location>
</feature>
<evidence type="ECO:0000256" key="4">
    <source>
        <dbReference type="ARBA" id="ARBA00023163"/>
    </source>
</evidence>
<comment type="caution">
    <text evidence="7">The sequence shown here is derived from an EMBL/GenBank/DDBJ whole genome shotgun (WGS) entry which is preliminary data.</text>
</comment>
<keyword evidence="2" id="KW-0805">Transcription regulation</keyword>
<keyword evidence="5" id="KW-0175">Coiled coil</keyword>
<evidence type="ECO:0000313" key="7">
    <source>
        <dbReference type="EMBL" id="GAA4415688.1"/>
    </source>
</evidence>
<dbReference type="RefSeq" id="WP_345214650.1">
    <property type="nucleotide sequence ID" value="NZ_BAABGN010000001.1"/>
</dbReference>
<dbReference type="Gene3D" id="3.40.190.290">
    <property type="match status" value="1"/>
</dbReference>
<dbReference type="CDD" id="cd08423">
    <property type="entry name" value="PBP2_LTTR_like_6"/>
    <property type="match status" value="1"/>
</dbReference>
<evidence type="ECO:0000256" key="2">
    <source>
        <dbReference type="ARBA" id="ARBA00023015"/>
    </source>
</evidence>
<accession>A0ABP8KSX0</accession>
<dbReference type="PANTHER" id="PTHR30346:SF29">
    <property type="entry name" value="LYSR SUBSTRATE-BINDING"/>
    <property type="match status" value="1"/>
</dbReference>
<feature type="domain" description="HTH lysR-type" evidence="6">
    <location>
        <begin position="1"/>
        <end position="59"/>
    </location>
</feature>
<keyword evidence="3" id="KW-0238">DNA-binding</keyword>
<dbReference type="PANTHER" id="PTHR30346">
    <property type="entry name" value="TRANSCRIPTIONAL DUAL REGULATOR HCAR-RELATED"/>
    <property type="match status" value="1"/>
</dbReference>
<dbReference type="InterPro" id="IPR005119">
    <property type="entry name" value="LysR_subst-bd"/>
</dbReference>
<dbReference type="SUPFAM" id="SSF46785">
    <property type="entry name" value="Winged helix' DNA-binding domain"/>
    <property type="match status" value="1"/>
</dbReference>
<gene>
    <name evidence="7" type="ORF">GCM10023169_02260</name>
</gene>
<dbReference type="Pfam" id="PF00126">
    <property type="entry name" value="HTH_1"/>
    <property type="match status" value="1"/>
</dbReference>
<keyword evidence="8" id="KW-1185">Reference proteome</keyword>
<evidence type="ECO:0000313" key="8">
    <source>
        <dbReference type="Proteomes" id="UP001500622"/>
    </source>
</evidence>
<dbReference type="InterPro" id="IPR036388">
    <property type="entry name" value="WH-like_DNA-bd_sf"/>
</dbReference>
<dbReference type="PROSITE" id="PS50931">
    <property type="entry name" value="HTH_LYSR"/>
    <property type="match status" value="1"/>
</dbReference>
<sequence>MLAFGRLVVLRAVAEHGSMTKAAEELSFSPSAVSQQITALERQAGTALVVRHARGVHLTEAGQRLAEHAEAMLERLRRAEEELDDLVNLRAGRLRLAAFPSAGFRLVPDAVVAFRRAHPDVRLSTEVRESSACAELVRNGQLDVAVVFDFATGPLLPAPGLDLRPLTEDVLHVAVPTERASTLEHRDSVSIAELRGDAWIRDGGPDPMCREKLDELCAQAGFRPRVSFESDGYLTVSRLVSAGMGVALVPQLAAEQMEPGVELRRIHPPVVRRVSVLTAATPTPAAEAMRDILTAAATPDPA</sequence>
<dbReference type="EMBL" id="BAABGN010000001">
    <property type="protein sequence ID" value="GAA4415688.1"/>
    <property type="molecule type" value="Genomic_DNA"/>
</dbReference>
<proteinExistence type="inferred from homology"/>
<dbReference type="InterPro" id="IPR000847">
    <property type="entry name" value="LysR_HTH_N"/>
</dbReference>
<evidence type="ECO:0000256" key="1">
    <source>
        <dbReference type="ARBA" id="ARBA00009437"/>
    </source>
</evidence>